<dbReference type="InterPro" id="IPR011146">
    <property type="entry name" value="HIT-like"/>
</dbReference>
<dbReference type="PRINTS" id="PR00332">
    <property type="entry name" value="HISTRIAD"/>
</dbReference>
<protein>
    <submittedName>
        <fullName evidence="5">Putative HIT family hydrolase, diadenosine tetraphosphate hydrolase</fullName>
    </submittedName>
</protein>
<evidence type="ECO:0000313" key="5">
    <source>
        <dbReference type="EMBL" id="CUV65800.1"/>
    </source>
</evidence>
<dbReference type="CDD" id="cd01276">
    <property type="entry name" value="PKCI_related"/>
    <property type="match status" value="1"/>
</dbReference>
<evidence type="ECO:0000256" key="1">
    <source>
        <dbReference type="PIRSR" id="PIRSR601310-1"/>
    </source>
</evidence>
<accession>A0A0S4XPB5</accession>
<dbReference type="PROSITE" id="PS00892">
    <property type="entry name" value="HIT_1"/>
    <property type="match status" value="1"/>
</dbReference>
<dbReference type="InterPro" id="IPR001310">
    <property type="entry name" value="Histidine_triad_HIT"/>
</dbReference>
<dbReference type="AlphaFoldDB" id="A0A0S4XPB5"/>
<name>A0A0S4XPB5_9BACT</name>
<reference evidence="5" key="1">
    <citation type="submission" date="2015-11" db="EMBL/GenBank/DDBJ databases">
        <authorList>
            <person name="Zhang Y."/>
            <person name="Guo Z."/>
        </authorList>
    </citation>
    <scope>NUCLEOTIDE SEQUENCE</scope>
    <source>
        <strain evidence="5">BN30871</strain>
    </source>
</reference>
<feature type="short sequence motif" description="Histidine triad motif" evidence="2 3">
    <location>
        <begin position="93"/>
        <end position="97"/>
    </location>
</feature>
<dbReference type="GO" id="GO:0016787">
    <property type="term" value="F:hydrolase activity"/>
    <property type="evidence" value="ECO:0007669"/>
    <property type="project" value="UniProtKB-KW"/>
</dbReference>
<dbReference type="InterPro" id="IPR019808">
    <property type="entry name" value="Histidine_triad_CS"/>
</dbReference>
<dbReference type="EMBL" id="FAXN01000046">
    <property type="protein sequence ID" value="CUV65800.1"/>
    <property type="molecule type" value="Genomic_DNA"/>
</dbReference>
<keyword evidence="5" id="KW-0378">Hydrolase</keyword>
<dbReference type="InterPro" id="IPR036265">
    <property type="entry name" value="HIT-like_sf"/>
</dbReference>
<evidence type="ECO:0000259" key="4">
    <source>
        <dbReference type="PROSITE" id="PS51084"/>
    </source>
</evidence>
<dbReference type="Pfam" id="PF01230">
    <property type="entry name" value="HIT"/>
    <property type="match status" value="1"/>
</dbReference>
<proteinExistence type="predicted"/>
<evidence type="ECO:0000256" key="3">
    <source>
        <dbReference type="PROSITE-ProRule" id="PRU00464"/>
    </source>
</evidence>
<dbReference type="PROSITE" id="PS51084">
    <property type="entry name" value="HIT_2"/>
    <property type="match status" value="1"/>
</dbReference>
<dbReference type="Gene3D" id="3.30.428.10">
    <property type="entry name" value="HIT-like"/>
    <property type="match status" value="1"/>
</dbReference>
<organism evidence="5">
    <name type="scientific">Sulfurovum sp. enrichment culture clone C5</name>
    <dbReference type="NCBI Taxonomy" id="497650"/>
    <lineage>
        <taxon>Bacteria</taxon>
        <taxon>Pseudomonadati</taxon>
        <taxon>Campylobacterota</taxon>
        <taxon>Epsilonproteobacteria</taxon>
        <taxon>Campylobacterales</taxon>
        <taxon>Sulfurovaceae</taxon>
        <taxon>Sulfurovum</taxon>
        <taxon>environmental samples</taxon>
    </lineage>
</organism>
<dbReference type="PANTHER" id="PTHR23089">
    <property type="entry name" value="HISTIDINE TRIAD HIT PROTEIN"/>
    <property type="match status" value="1"/>
</dbReference>
<feature type="active site" description="Tele-AMP-histidine intermediate" evidence="1">
    <location>
        <position position="95"/>
    </location>
</feature>
<gene>
    <name evidence="5" type="ORF">BN3087_450030</name>
</gene>
<evidence type="ECO:0000256" key="2">
    <source>
        <dbReference type="PIRSR" id="PIRSR601310-3"/>
    </source>
</evidence>
<feature type="domain" description="HIT" evidence="4">
    <location>
        <begin position="3"/>
        <end position="110"/>
    </location>
</feature>
<dbReference type="SUPFAM" id="SSF54197">
    <property type="entry name" value="HIT-like"/>
    <property type="match status" value="1"/>
</dbReference>
<sequence>MCIFCKIVSGEIPSNSVHENEDFMAFHDLHPKAPVHILIIPKKHFSSFDDVTPETMAKMTTFMQEVAKKMGLNESGYRLVTNIGKDGGQEVFHLHFHLLGGGKLAWDHHHENSHKSI</sequence>